<evidence type="ECO:0000259" key="6">
    <source>
        <dbReference type="PROSITE" id="PS50157"/>
    </source>
</evidence>
<gene>
    <name evidence="7" type="ORF">ACAOBT_LOCUS11330</name>
</gene>
<feature type="domain" description="C2H2-type" evidence="6">
    <location>
        <begin position="643"/>
        <end position="670"/>
    </location>
</feature>
<dbReference type="Gene3D" id="3.30.160.60">
    <property type="entry name" value="Classic Zinc Finger"/>
    <property type="match status" value="7"/>
</dbReference>
<proteinExistence type="predicted"/>
<dbReference type="GO" id="GO:0008270">
    <property type="term" value="F:zinc ion binding"/>
    <property type="evidence" value="ECO:0007669"/>
    <property type="project" value="UniProtKB-KW"/>
</dbReference>
<dbReference type="PANTHER" id="PTHR24379:SF121">
    <property type="entry name" value="C2H2-TYPE DOMAIN-CONTAINING PROTEIN"/>
    <property type="match status" value="1"/>
</dbReference>
<dbReference type="GO" id="GO:0003676">
    <property type="term" value="F:nucleic acid binding"/>
    <property type="evidence" value="ECO:0007669"/>
    <property type="project" value="InterPro"/>
</dbReference>
<comment type="caution">
    <text evidence="7">The sequence shown here is derived from an EMBL/GenBank/DDBJ whole genome shotgun (WGS) entry which is preliminary data.</text>
</comment>
<evidence type="ECO:0000313" key="8">
    <source>
        <dbReference type="Proteomes" id="UP001152888"/>
    </source>
</evidence>
<dbReference type="PROSITE" id="PS00028">
    <property type="entry name" value="ZINC_FINGER_C2H2_1"/>
    <property type="match status" value="8"/>
</dbReference>
<evidence type="ECO:0000256" key="1">
    <source>
        <dbReference type="ARBA" id="ARBA00022723"/>
    </source>
</evidence>
<evidence type="ECO:0000256" key="2">
    <source>
        <dbReference type="ARBA" id="ARBA00022737"/>
    </source>
</evidence>
<dbReference type="EMBL" id="CAKOFQ010006830">
    <property type="protein sequence ID" value="CAH1974871.1"/>
    <property type="molecule type" value="Genomic_DNA"/>
</dbReference>
<evidence type="ECO:0000256" key="4">
    <source>
        <dbReference type="ARBA" id="ARBA00022833"/>
    </source>
</evidence>
<name>A0A9P0PCZ4_ACAOB</name>
<keyword evidence="3 5" id="KW-0863">Zinc-finger</keyword>
<dbReference type="SMART" id="SM00451">
    <property type="entry name" value="ZnF_U1"/>
    <property type="match status" value="6"/>
</dbReference>
<evidence type="ECO:0000256" key="5">
    <source>
        <dbReference type="PROSITE-ProRule" id="PRU00042"/>
    </source>
</evidence>
<keyword evidence="8" id="KW-1185">Reference proteome</keyword>
<evidence type="ECO:0000313" key="7">
    <source>
        <dbReference type="EMBL" id="CAH1974871.1"/>
    </source>
</evidence>
<keyword evidence="2" id="KW-0677">Repeat</keyword>
<keyword evidence="4" id="KW-0862">Zinc</keyword>
<sequence length="742" mass="85584">MEPENPLDSTEFEVAQMTHEHIKSEKDEVSEKDRHQIKVEDDLDRKGFEDTQIYHASIKDEYGQCVGTYAGHIVSDRIYNTCDTKANFDNSYMRFEEASESVLNMQDVKIELQNDVEIGSLSESSDKQLAIKNEIDEQTFSNLNTEIVLNSTAKWTKCEAVEELKIENDLNIETYGITEITEEYIIKNDDDHILKHPGGEGRHQLNVCIHCNVTFRGKRSLDDHIIKKHPEHIASVSNKIYECRYCIYKTTITSNLSTHMRKHPEAEDVSEPKTCIYCKRTFKHKPNLNDHIIKKHPEYIAEVSSKIHSCKHCTYRTTIKKSLVQHMLKHPEAESDYELKKCVHCNVKFKRKANLDDHIIKKHPKYIASVSSKIHECKYCVFKTAIKGLLVDHMWQHPRAEGGCERKLCVHCTATFKYKTNLDDHIIEKHPEYIALVSSKIHECKYCAFKTTIKDRLARHLGKHPGAEGGYQLKTCIHCDAIFKDRISLDDHITKKHTEYIASVLSKIHECKYCVFKTTSSTSLSRHMRKHPEAESGCELKMCIHCNTTFACKKNLHDHIIKKHPNFIAEVSSKIHACAHCAFRTTVKKSLVQHMLKHPAAEGDYKPNKCVHCNGAFRLKTTLDNHIIKKHPEYITLVSSKIYECRHCPFKTTTSDHLSKHMVNHPGAGGYELKTCIHCNLKFKRKINLDGHIIRKHPEHIASVSSKFHECIYCTYKTIAKNKLAGHMLKHSDAERTKMDQI</sequence>
<dbReference type="InterPro" id="IPR003604">
    <property type="entry name" value="Matrin/U1-like-C_Znf_C2H2"/>
</dbReference>
<dbReference type="OrthoDB" id="3561125at2759"/>
<keyword evidence="1" id="KW-0479">Metal-binding</keyword>
<dbReference type="SMART" id="SM00355">
    <property type="entry name" value="ZnF_C2H2"/>
    <property type="match status" value="16"/>
</dbReference>
<evidence type="ECO:0000256" key="3">
    <source>
        <dbReference type="ARBA" id="ARBA00022771"/>
    </source>
</evidence>
<dbReference type="Proteomes" id="UP001152888">
    <property type="component" value="Unassembled WGS sequence"/>
</dbReference>
<reference evidence="7" key="1">
    <citation type="submission" date="2022-03" db="EMBL/GenBank/DDBJ databases">
        <authorList>
            <person name="Sayadi A."/>
        </authorList>
    </citation>
    <scope>NUCLEOTIDE SEQUENCE</scope>
</reference>
<dbReference type="PANTHER" id="PTHR24379">
    <property type="entry name" value="KRAB AND ZINC FINGER DOMAIN-CONTAINING"/>
    <property type="match status" value="1"/>
</dbReference>
<dbReference type="PROSITE" id="PS50157">
    <property type="entry name" value="ZINC_FINGER_C2H2_2"/>
    <property type="match status" value="3"/>
</dbReference>
<organism evidence="7 8">
    <name type="scientific">Acanthoscelides obtectus</name>
    <name type="common">Bean weevil</name>
    <name type="synonym">Bruchus obtectus</name>
    <dbReference type="NCBI Taxonomy" id="200917"/>
    <lineage>
        <taxon>Eukaryota</taxon>
        <taxon>Metazoa</taxon>
        <taxon>Ecdysozoa</taxon>
        <taxon>Arthropoda</taxon>
        <taxon>Hexapoda</taxon>
        <taxon>Insecta</taxon>
        <taxon>Pterygota</taxon>
        <taxon>Neoptera</taxon>
        <taxon>Endopterygota</taxon>
        <taxon>Coleoptera</taxon>
        <taxon>Polyphaga</taxon>
        <taxon>Cucujiformia</taxon>
        <taxon>Chrysomeloidea</taxon>
        <taxon>Chrysomelidae</taxon>
        <taxon>Bruchinae</taxon>
        <taxon>Bruchini</taxon>
        <taxon>Acanthoscelides</taxon>
    </lineage>
</organism>
<dbReference type="AlphaFoldDB" id="A0A9P0PCZ4"/>
<accession>A0A9P0PCZ4</accession>
<protein>
    <recommendedName>
        <fullName evidence="6">C2H2-type domain-containing protein</fullName>
    </recommendedName>
</protein>
<feature type="domain" description="C2H2-type" evidence="6">
    <location>
        <begin position="241"/>
        <end position="268"/>
    </location>
</feature>
<feature type="domain" description="C2H2-type" evidence="6">
    <location>
        <begin position="509"/>
        <end position="536"/>
    </location>
</feature>
<dbReference type="InterPro" id="IPR013087">
    <property type="entry name" value="Znf_C2H2_type"/>
</dbReference>